<sequence length="183" mass="20296">MLHNELDVPAYECNREFHHTTMEIRHLSPSSERNYQNYYNQINVTPVATALESFPSTKSNPQNYALATDSFVSFLLCFSFQLFTAAFIASSANIEQCSLTGGSFKCAAISVFLIANTSSTFFPLIHSVATELDAMADPQPNVLNLLSSILPFSSTRICSFITSPQAGAPTSPYQFTKDKKRRK</sequence>
<keyword evidence="1" id="KW-1133">Transmembrane helix</keyword>
<evidence type="ECO:0000256" key="1">
    <source>
        <dbReference type="SAM" id="Phobius"/>
    </source>
</evidence>
<dbReference type="AlphaFoldDB" id="A0A7S4MF26"/>
<reference evidence="2" key="1">
    <citation type="submission" date="2021-01" db="EMBL/GenBank/DDBJ databases">
        <authorList>
            <person name="Corre E."/>
            <person name="Pelletier E."/>
            <person name="Niang G."/>
            <person name="Scheremetjew M."/>
            <person name="Finn R."/>
            <person name="Kale V."/>
            <person name="Holt S."/>
            <person name="Cochrane G."/>
            <person name="Meng A."/>
            <person name="Brown T."/>
            <person name="Cohen L."/>
        </authorList>
    </citation>
    <scope>NUCLEOTIDE SEQUENCE</scope>
    <source>
        <strain evidence="2">Isolate 1302-5</strain>
    </source>
</reference>
<name>A0A7S4MF26_9STRA</name>
<feature type="transmembrane region" description="Helical" evidence="1">
    <location>
        <begin position="71"/>
        <end position="94"/>
    </location>
</feature>
<feature type="transmembrane region" description="Helical" evidence="1">
    <location>
        <begin position="106"/>
        <end position="125"/>
    </location>
</feature>
<keyword evidence="1" id="KW-0472">Membrane</keyword>
<organism evidence="2">
    <name type="scientific">Odontella aurita</name>
    <dbReference type="NCBI Taxonomy" id="265563"/>
    <lineage>
        <taxon>Eukaryota</taxon>
        <taxon>Sar</taxon>
        <taxon>Stramenopiles</taxon>
        <taxon>Ochrophyta</taxon>
        <taxon>Bacillariophyta</taxon>
        <taxon>Mediophyceae</taxon>
        <taxon>Biddulphiophycidae</taxon>
        <taxon>Eupodiscales</taxon>
        <taxon>Odontellaceae</taxon>
        <taxon>Odontella</taxon>
    </lineage>
</organism>
<keyword evidence="1" id="KW-0812">Transmembrane</keyword>
<gene>
    <name evidence="2" type="ORF">OAUR00152_LOCUS7249</name>
</gene>
<dbReference type="EMBL" id="HBKQ01010800">
    <property type="protein sequence ID" value="CAE2218098.1"/>
    <property type="molecule type" value="Transcribed_RNA"/>
</dbReference>
<proteinExistence type="predicted"/>
<protein>
    <submittedName>
        <fullName evidence="2">Uncharacterized protein</fullName>
    </submittedName>
</protein>
<accession>A0A7S4MF26</accession>
<evidence type="ECO:0000313" key="2">
    <source>
        <dbReference type="EMBL" id="CAE2218098.1"/>
    </source>
</evidence>